<dbReference type="GO" id="GO:0003755">
    <property type="term" value="F:peptidyl-prolyl cis-trans isomerase activity"/>
    <property type="evidence" value="ECO:0007669"/>
    <property type="project" value="UniProtKB-KW"/>
</dbReference>
<keyword evidence="1 4" id="KW-0732">Signal</keyword>
<feature type="signal peptide" evidence="4">
    <location>
        <begin position="1"/>
        <end position="26"/>
    </location>
</feature>
<accession>A0A1G7G9R1</accession>
<dbReference type="RefSeq" id="WP_083343859.1">
    <property type="nucleotide sequence ID" value="NZ_LT629690.1"/>
</dbReference>
<name>A0A1G7G9R1_9BACT</name>
<gene>
    <name evidence="6" type="ORF">SAMN05444167_0620</name>
</gene>
<evidence type="ECO:0000256" key="2">
    <source>
        <dbReference type="PROSITE-ProRule" id="PRU00278"/>
    </source>
</evidence>
<evidence type="ECO:0000256" key="1">
    <source>
        <dbReference type="ARBA" id="ARBA00022729"/>
    </source>
</evidence>
<feature type="compositionally biased region" description="Polar residues" evidence="3">
    <location>
        <begin position="467"/>
        <end position="477"/>
    </location>
</feature>
<dbReference type="Proteomes" id="UP000182427">
    <property type="component" value="Chromosome I"/>
</dbReference>
<sequence length="625" mass="67280">MTELNRLFRAGIYAGVLLSTAAVAVAQTAPQNMPRPRYQSPGVPQAQQIAEPTPQFSLPVTPSITPNATVVEDIVVRVNDQIISRSDVERAEQQLQQELASSRGNGGDPAERQKNLLRDLIDQQLLLSKGKELGLNPDAEVVRRMDEIRKQNNFPSMEALEAAIRQQGLSVEDFKANIRNNIVTSEVIRDEVGRSLSGKISGPALREYYDQHKADFAQPEQVRLSEILVPTAANADDTQVEAAQKSSQAIYDKLKGGADFAATAKSSSGGPTAAQGGDLGQFKHGALAQVLEDKTFPLPVGSFTEPIRTRQGYVILKVTEHQQAGSPPLDQIEGDVQNAMYQEAIQPALRTYLTKLREDAYLDVRQGFVDSGASSKQTKPVFSAYVPPAPKKKQVEKQRMDARKSAQILAAATPATQELDKHGKPKKIKREKVRYGQAPRTALPEGTADGDAANAATSAAAPGQAISPLQESTNTVAANAPDETDAMAPKPEKQAKTRYASREVEVKQKKVSVQKAKVIEKAKATPVAATSGEKQDKTVQSGALGLNGSTADKKKKPKRQKGEPKERLQEKTVEKPAPLDDNGLPDRLHQVNGPAKPATDNSTAAGTPTKPAADTTQPAPPANRQ</sequence>
<proteinExistence type="predicted"/>
<dbReference type="InterPro" id="IPR000297">
    <property type="entry name" value="PPIase_PpiC"/>
</dbReference>
<feature type="compositionally biased region" description="Basic residues" evidence="3">
    <location>
        <begin position="423"/>
        <end position="432"/>
    </location>
</feature>
<keyword evidence="2 6" id="KW-0413">Isomerase</keyword>
<dbReference type="Pfam" id="PF13624">
    <property type="entry name" value="SurA_N_3"/>
    <property type="match status" value="1"/>
</dbReference>
<feature type="compositionally biased region" description="Basic and acidic residues" evidence="3">
    <location>
        <begin position="393"/>
        <end position="404"/>
    </location>
</feature>
<evidence type="ECO:0000256" key="4">
    <source>
        <dbReference type="SAM" id="SignalP"/>
    </source>
</evidence>
<feature type="domain" description="PpiC" evidence="5">
    <location>
        <begin position="219"/>
        <end position="320"/>
    </location>
</feature>
<dbReference type="Pfam" id="PF13145">
    <property type="entry name" value="Rotamase_2"/>
    <property type="match status" value="1"/>
</dbReference>
<feature type="compositionally biased region" description="Basic and acidic residues" evidence="3">
    <location>
        <begin position="560"/>
        <end position="589"/>
    </location>
</feature>
<feature type="compositionally biased region" description="Low complexity" evidence="3">
    <location>
        <begin position="446"/>
        <end position="461"/>
    </location>
</feature>
<dbReference type="SUPFAM" id="SSF109998">
    <property type="entry name" value="Triger factor/SurA peptide-binding domain-like"/>
    <property type="match status" value="1"/>
</dbReference>
<organism evidence="6 7">
    <name type="scientific">Terriglobus roseus</name>
    <dbReference type="NCBI Taxonomy" id="392734"/>
    <lineage>
        <taxon>Bacteria</taxon>
        <taxon>Pseudomonadati</taxon>
        <taxon>Acidobacteriota</taxon>
        <taxon>Terriglobia</taxon>
        <taxon>Terriglobales</taxon>
        <taxon>Acidobacteriaceae</taxon>
        <taxon>Terriglobus</taxon>
    </lineage>
</organism>
<evidence type="ECO:0000313" key="7">
    <source>
        <dbReference type="Proteomes" id="UP000182427"/>
    </source>
</evidence>
<dbReference type="InterPro" id="IPR050280">
    <property type="entry name" value="OMP_Chaperone_SurA"/>
</dbReference>
<feature type="chain" id="PRO_5009241127" evidence="4">
    <location>
        <begin position="27"/>
        <end position="625"/>
    </location>
</feature>
<dbReference type="EMBL" id="LT629690">
    <property type="protein sequence ID" value="SDE84862.1"/>
    <property type="molecule type" value="Genomic_DNA"/>
</dbReference>
<dbReference type="InterPro" id="IPR027304">
    <property type="entry name" value="Trigger_fact/SurA_dom_sf"/>
</dbReference>
<evidence type="ECO:0000313" key="6">
    <source>
        <dbReference type="EMBL" id="SDE84862.1"/>
    </source>
</evidence>
<feature type="region of interest" description="Disordered" evidence="3">
    <location>
        <begin position="380"/>
        <end position="625"/>
    </location>
</feature>
<evidence type="ECO:0000256" key="3">
    <source>
        <dbReference type="SAM" id="MobiDB-lite"/>
    </source>
</evidence>
<dbReference type="SUPFAM" id="SSF54534">
    <property type="entry name" value="FKBP-like"/>
    <property type="match status" value="1"/>
</dbReference>
<dbReference type="PANTHER" id="PTHR47637:SF1">
    <property type="entry name" value="CHAPERONE SURA"/>
    <property type="match status" value="1"/>
</dbReference>
<feature type="compositionally biased region" description="Basic and acidic residues" evidence="3">
    <location>
        <begin position="490"/>
        <end position="508"/>
    </location>
</feature>
<dbReference type="OrthoDB" id="14196at2"/>
<protein>
    <submittedName>
        <fullName evidence="6">Peptidyl-prolyl cis-trans isomerase SurA</fullName>
    </submittedName>
</protein>
<reference evidence="6 7" key="1">
    <citation type="submission" date="2016-10" db="EMBL/GenBank/DDBJ databases">
        <authorList>
            <person name="de Groot N.N."/>
        </authorList>
    </citation>
    <scope>NUCLEOTIDE SEQUENCE [LARGE SCALE GENOMIC DNA]</scope>
    <source>
        <strain evidence="6 7">GAS232</strain>
    </source>
</reference>
<dbReference type="Gene3D" id="3.10.50.40">
    <property type="match status" value="1"/>
</dbReference>
<dbReference type="Gene3D" id="1.10.4030.10">
    <property type="entry name" value="Porin chaperone SurA, peptide-binding domain"/>
    <property type="match status" value="1"/>
</dbReference>
<dbReference type="AlphaFoldDB" id="A0A1G7G9R1"/>
<evidence type="ECO:0000259" key="5">
    <source>
        <dbReference type="PROSITE" id="PS50198"/>
    </source>
</evidence>
<dbReference type="InterPro" id="IPR046357">
    <property type="entry name" value="PPIase_dom_sf"/>
</dbReference>
<keyword evidence="2" id="KW-0697">Rotamase</keyword>
<dbReference type="PANTHER" id="PTHR47637">
    <property type="entry name" value="CHAPERONE SURA"/>
    <property type="match status" value="1"/>
</dbReference>
<keyword evidence="7" id="KW-1185">Reference proteome</keyword>
<dbReference type="PROSITE" id="PS50198">
    <property type="entry name" value="PPIC_PPIASE_2"/>
    <property type="match status" value="1"/>
</dbReference>
<feature type="compositionally biased region" description="Low complexity" evidence="3">
    <location>
        <begin position="607"/>
        <end position="617"/>
    </location>
</feature>